<organism evidence="1 2">
    <name type="scientific">Tothia fuscella</name>
    <dbReference type="NCBI Taxonomy" id="1048955"/>
    <lineage>
        <taxon>Eukaryota</taxon>
        <taxon>Fungi</taxon>
        <taxon>Dikarya</taxon>
        <taxon>Ascomycota</taxon>
        <taxon>Pezizomycotina</taxon>
        <taxon>Dothideomycetes</taxon>
        <taxon>Pleosporomycetidae</taxon>
        <taxon>Venturiales</taxon>
        <taxon>Cylindrosympodiaceae</taxon>
        <taxon>Tothia</taxon>
    </lineage>
</organism>
<protein>
    <submittedName>
        <fullName evidence="1">Uncharacterized protein</fullName>
    </submittedName>
</protein>
<reference evidence="1" key="1">
    <citation type="journal article" date="2020" name="Stud. Mycol.">
        <title>101 Dothideomycetes genomes: a test case for predicting lifestyles and emergence of pathogens.</title>
        <authorList>
            <person name="Haridas S."/>
            <person name="Albert R."/>
            <person name="Binder M."/>
            <person name="Bloem J."/>
            <person name="Labutti K."/>
            <person name="Salamov A."/>
            <person name="Andreopoulos B."/>
            <person name="Baker S."/>
            <person name="Barry K."/>
            <person name="Bills G."/>
            <person name="Bluhm B."/>
            <person name="Cannon C."/>
            <person name="Castanera R."/>
            <person name="Culley D."/>
            <person name="Daum C."/>
            <person name="Ezra D."/>
            <person name="Gonzalez J."/>
            <person name="Henrissat B."/>
            <person name="Kuo A."/>
            <person name="Liang C."/>
            <person name="Lipzen A."/>
            <person name="Lutzoni F."/>
            <person name="Magnuson J."/>
            <person name="Mondo S."/>
            <person name="Nolan M."/>
            <person name="Ohm R."/>
            <person name="Pangilinan J."/>
            <person name="Park H.-J."/>
            <person name="Ramirez L."/>
            <person name="Alfaro M."/>
            <person name="Sun H."/>
            <person name="Tritt A."/>
            <person name="Yoshinaga Y."/>
            <person name="Zwiers L.-H."/>
            <person name="Turgeon B."/>
            <person name="Goodwin S."/>
            <person name="Spatafora J."/>
            <person name="Crous P."/>
            <person name="Grigoriev I."/>
        </authorList>
    </citation>
    <scope>NUCLEOTIDE SEQUENCE</scope>
    <source>
        <strain evidence="1">CBS 130266</strain>
    </source>
</reference>
<evidence type="ECO:0000313" key="2">
    <source>
        <dbReference type="Proteomes" id="UP000800235"/>
    </source>
</evidence>
<name>A0A9P4NJH3_9PEZI</name>
<dbReference type="OrthoDB" id="4725912at2759"/>
<gene>
    <name evidence="1" type="ORF">EJ08DRAFT_639709</name>
</gene>
<comment type="caution">
    <text evidence="1">The sequence shown here is derived from an EMBL/GenBank/DDBJ whole genome shotgun (WGS) entry which is preliminary data.</text>
</comment>
<sequence>MLLSKALSLKQPASSSPPIYTYAVVPSPADANATIICPSGYPPYSDVSYSIIASPNKKPNITVFRGDPAARQLIGHATFHSLSSTTDLTLNGQSLRMKQSQLSGTSYSIHCTQFGNLKWKSSEWGGSALGLYDSAGTKLAQLKSTGAFGSKEKKLEILVPCDGFLVDLVVISAMGLLSLKKKVDKNAAKLIEAVAGG</sequence>
<proteinExistence type="predicted"/>
<dbReference type="Proteomes" id="UP000800235">
    <property type="component" value="Unassembled WGS sequence"/>
</dbReference>
<evidence type="ECO:0000313" key="1">
    <source>
        <dbReference type="EMBL" id="KAF2423716.1"/>
    </source>
</evidence>
<dbReference type="AlphaFoldDB" id="A0A9P4NJH3"/>
<keyword evidence="2" id="KW-1185">Reference proteome</keyword>
<accession>A0A9P4NJH3</accession>
<dbReference type="EMBL" id="MU007078">
    <property type="protein sequence ID" value="KAF2423716.1"/>
    <property type="molecule type" value="Genomic_DNA"/>
</dbReference>